<evidence type="ECO:0000313" key="1">
    <source>
        <dbReference type="EMBL" id="KAJ8114606.1"/>
    </source>
</evidence>
<sequence>MFWHDCPVSALVDIATLPPIVVDPVIFQHNQNELYHAVTGHLIGKADEHTGEILKRVLADSELVSQLTLRKDALVPNNEMKAKRSLVGYLSITIYGPRAYLSSVGDFMTQCGRNLEDPVGCDRNVPYLNPQCLFSLHENPPMTFDLSQSCHEELEDTTHYSDILAGFETTDTLFETRTPDLLRTSLKPHQQRALTFFLKREEGRHPFEDGFGLWLNQADGCRFKNIITNERRPNPGPAWRGGLLADEMGLGKTLSMIALIASDHTHIVRNQNTSTAKAVAALKARARWAISGTPVQNRLTDFLGLFKFLHFFPYDNPEIFDNEISQLWRDKPIEEATETFKKLLSSVMIRRTKAILDLPVRTDKVLRVSFDADENEYYRSVEQPVVEALDQYPETSWPNTIQRINKLRLICNLGLHMNQVSNLEQATSLNDSVQSTIAVRLSLGEDWCAQCLGSVSLPSTDDTMGVTTSSNTYYSTCCSIYCAACAQLLGFRSPSPCGCTSEPTACHLLPLPSSVRTNRSTPTRDGSPAQSYGVDGVSLSSKVRALIQQIKACPVEKNVVFSFWTTSLDMVERGLSAERIGFVRIDGSVAAKNRVVAVEQLRSNPNISVILLTIACGACGLDLTAASRVHLLEPQWNPSLDDQALARAHRLGQTRPVTTFKYIMRNSFEEDILQLQDRKKHLATTILADSTAMKTLQTLLQEKRNQAKEEQKSAG</sequence>
<gene>
    <name evidence="1" type="ORF">OPT61_g3554</name>
</gene>
<reference evidence="1" key="1">
    <citation type="submission" date="2022-11" db="EMBL/GenBank/DDBJ databases">
        <title>Genome Sequence of Boeremia exigua.</title>
        <authorList>
            <person name="Buettner E."/>
        </authorList>
    </citation>
    <scope>NUCLEOTIDE SEQUENCE</scope>
    <source>
        <strain evidence="1">CU02</strain>
    </source>
</reference>
<accession>A0ACC2IHG7</accession>
<protein>
    <submittedName>
        <fullName evidence="1">Uncharacterized protein</fullName>
    </submittedName>
</protein>
<dbReference type="Proteomes" id="UP001153331">
    <property type="component" value="Unassembled WGS sequence"/>
</dbReference>
<name>A0ACC2IHG7_9PLEO</name>
<keyword evidence="2" id="KW-1185">Reference proteome</keyword>
<organism evidence="1 2">
    <name type="scientific">Boeremia exigua</name>
    <dbReference type="NCBI Taxonomy" id="749465"/>
    <lineage>
        <taxon>Eukaryota</taxon>
        <taxon>Fungi</taxon>
        <taxon>Dikarya</taxon>
        <taxon>Ascomycota</taxon>
        <taxon>Pezizomycotina</taxon>
        <taxon>Dothideomycetes</taxon>
        <taxon>Pleosporomycetidae</taxon>
        <taxon>Pleosporales</taxon>
        <taxon>Pleosporineae</taxon>
        <taxon>Didymellaceae</taxon>
        <taxon>Boeremia</taxon>
    </lineage>
</organism>
<comment type="caution">
    <text evidence="1">The sequence shown here is derived from an EMBL/GenBank/DDBJ whole genome shotgun (WGS) entry which is preliminary data.</text>
</comment>
<dbReference type="EMBL" id="JAPHNI010000184">
    <property type="protein sequence ID" value="KAJ8114606.1"/>
    <property type="molecule type" value="Genomic_DNA"/>
</dbReference>
<evidence type="ECO:0000313" key="2">
    <source>
        <dbReference type="Proteomes" id="UP001153331"/>
    </source>
</evidence>
<proteinExistence type="predicted"/>